<proteinExistence type="inferred from homology"/>
<dbReference type="GO" id="GO:0004518">
    <property type="term" value="F:nuclease activity"/>
    <property type="evidence" value="ECO:0007669"/>
    <property type="project" value="UniProtKB-KW"/>
</dbReference>
<evidence type="ECO:0000256" key="4">
    <source>
        <dbReference type="ARBA" id="ARBA00022722"/>
    </source>
</evidence>
<name>A0A1J8PG61_9AGAM</name>
<dbReference type="PANTHER" id="PTHR22930:SF221">
    <property type="entry name" value="NUCLEASE HARBI1"/>
    <property type="match status" value="1"/>
</dbReference>
<organism evidence="10 11">
    <name type="scientific">Rhizopogon vesiculosus</name>
    <dbReference type="NCBI Taxonomy" id="180088"/>
    <lineage>
        <taxon>Eukaryota</taxon>
        <taxon>Fungi</taxon>
        <taxon>Dikarya</taxon>
        <taxon>Basidiomycota</taxon>
        <taxon>Agaricomycotina</taxon>
        <taxon>Agaricomycetes</taxon>
        <taxon>Agaricomycetidae</taxon>
        <taxon>Boletales</taxon>
        <taxon>Suillineae</taxon>
        <taxon>Rhizopogonaceae</taxon>
        <taxon>Rhizopogon</taxon>
    </lineage>
</organism>
<evidence type="ECO:0000259" key="9">
    <source>
        <dbReference type="Pfam" id="PF13359"/>
    </source>
</evidence>
<dbReference type="InterPro" id="IPR027806">
    <property type="entry name" value="HARBI1_dom"/>
</dbReference>
<comment type="subcellular location">
    <subcellularLocation>
        <location evidence="2">Nucleus</location>
    </subcellularLocation>
</comment>
<keyword evidence="11" id="KW-1185">Reference proteome</keyword>
<dbReference type="STRING" id="180088.A0A1J8PG61"/>
<feature type="domain" description="DDE Tnp4" evidence="9">
    <location>
        <begin position="20"/>
        <end position="135"/>
    </location>
</feature>
<reference evidence="10 11" key="1">
    <citation type="submission" date="2016-03" db="EMBL/GenBank/DDBJ databases">
        <title>Comparative genomics of the ectomycorrhizal sister species Rhizopogon vinicolor and Rhizopogon vesiculosus (Basidiomycota: Boletales) reveals a divergence of the mating type B locus.</title>
        <authorList>
            <person name="Mujic A.B."/>
            <person name="Kuo A."/>
            <person name="Tritt A."/>
            <person name="Lipzen A."/>
            <person name="Chen C."/>
            <person name="Johnson J."/>
            <person name="Sharma A."/>
            <person name="Barry K."/>
            <person name="Grigoriev I.V."/>
            <person name="Spatafora J.W."/>
        </authorList>
    </citation>
    <scope>NUCLEOTIDE SEQUENCE [LARGE SCALE GENOMIC DNA]</scope>
    <source>
        <strain evidence="10 11">AM-OR11-056</strain>
    </source>
</reference>
<evidence type="ECO:0000313" key="11">
    <source>
        <dbReference type="Proteomes" id="UP000183567"/>
    </source>
</evidence>
<keyword evidence="7" id="KW-0539">Nucleus</keyword>
<sequence>MFMPTLHHVTAPPIGTAKAFWEGLATDAHIYEDTLSDDLIILPGKYLLADARFPSCDGLLVPYCGIHYHLAEWGCAGVRPMNKEELFNLRHSSARNVIERIFGMLKCRFRILLLSPEYSMEIQACIPAALCAAHNFICTHDPNEELAALPNNLHFDYENPGHQGMPDEQPGPGDGDEFGLGGEGMRARCDHIAHHMWTDYQSILEE</sequence>
<protein>
    <recommendedName>
        <fullName evidence="9">DDE Tnp4 domain-containing protein</fullName>
    </recommendedName>
</protein>
<dbReference type="GO" id="GO:0046872">
    <property type="term" value="F:metal ion binding"/>
    <property type="evidence" value="ECO:0007669"/>
    <property type="project" value="UniProtKB-KW"/>
</dbReference>
<dbReference type="GO" id="GO:0005634">
    <property type="term" value="C:nucleus"/>
    <property type="evidence" value="ECO:0007669"/>
    <property type="project" value="UniProtKB-SubCell"/>
</dbReference>
<evidence type="ECO:0000313" key="10">
    <source>
        <dbReference type="EMBL" id="OJA07591.1"/>
    </source>
</evidence>
<evidence type="ECO:0000256" key="7">
    <source>
        <dbReference type="ARBA" id="ARBA00023242"/>
    </source>
</evidence>
<comment type="caution">
    <text evidence="10">The sequence shown here is derived from an EMBL/GenBank/DDBJ whole genome shotgun (WGS) entry which is preliminary data.</text>
</comment>
<evidence type="ECO:0000256" key="1">
    <source>
        <dbReference type="ARBA" id="ARBA00001968"/>
    </source>
</evidence>
<dbReference type="Pfam" id="PF13359">
    <property type="entry name" value="DDE_Tnp_4"/>
    <property type="match status" value="1"/>
</dbReference>
<dbReference type="InterPro" id="IPR045249">
    <property type="entry name" value="HARBI1-like"/>
</dbReference>
<dbReference type="OrthoDB" id="2684964at2759"/>
<keyword evidence="5" id="KW-0479">Metal-binding</keyword>
<dbReference type="AlphaFoldDB" id="A0A1J8PG61"/>
<evidence type="ECO:0000256" key="6">
    <source>
        <dbReference type="ARBA" id="ARBA00022801"/>
    </source>
</evidence>
<dbReference type="PANTHER" id="PTHR22930">
    <property type="match status" value="1"/>
</dbReference>
<gene>
    <name evidence="10" type="ORF">AZE42_07464</name>
</gene>
<dbReference type="Proteomes" id="UP000183567">
    <property type="component" value="Unassembled WGS sequence"/>
</dbReference>
<accession>A0A1J8PG61</accession>
<dbReference type="EMBL" id="LVVM01006613">
    <property type="protein sequence ID" value="OJA07591.1"/>
    <property type="molecule type" value="Genomic_DNA"/>
</dbReference>
<evidence type="ECO:0000256" key="8">
    <source>
        <dbReference type="SAM" id="MobiDB-lite"/>
    </source>
</evidence>
<evidence type="ECO:0000256" key="3">
    <source>
        <dbReference type="ARBA" id="ARBA00006958"/>
    </source>
</evidence>
<keyword evidence="6" id="KW-0378">Hydrolase</keyword>
<dbReference type="GO" id="GO:0016787">
    <property type="term" value="F:hydrolase activity"/>
    <property type="evidence" value="ECO:0007669"/>
    <property type="project" value="UniProtKB-KW"/>
</dbReference>
<comment type="similarity">
    <text evidence="3">Belongs to the HARBI1 family.</text>
</comment>
<keyword evidence="4" id="KW-0540">Nuclease</keyword>
<feature type="region of interest" description="Disordered" evidence="8">
    <location>
        <begin position="159"/>
        <end position="180"/>
    </location>
</feature>
<evidence type="ECO:0000256" key="2">
    <source>
        <dbReference type="ARBA" id="ARBA00004123"/>
    </source>
</evidence>
<comment type="cofactor">
    <cofactor evidence="1">
        <name>a divalent metal cation</name>
        <dbReference type="ChEBI" id="CHEBI:60240"/>
    </cofactor>
</comment>
<evidence type="ECO:0000256" key="5">
    <source>
        <dbReference type="ARBA" id="ARBA00022723"/>
    </source>
</evidence>